<dbReference type="AlphaFoldDB" id="A0AA36JR62"/>
<name>A0AA36JR62_9DINO</name>
<organism evidence="1 2">
    <name type="scientific">Effrenium voratum</name>
    <dbReference type="NCBI Taxonomy" id="2562239"/>
    <lineage>
        <taxon>Eukaryota</taxon>
        <taxon>Sar</taxon>
        <taxon>Alveolata</taxon>
        <taxon>Dinophyceae</taxon>
        <taxon>Suessiales</taxon>
        <taxon>Symbiodiniaceae</taxon>
        <taxon>Effrenium</taxon>
    </lineage>
</organism>
<protein>
    <submittedName>
        <fullName evidence="1">Uncharacterized protein</fullName>
    </submittedName>
</protein>
<dbReference type="Proteomes" id="UP001178507">
    <property type="component" value="Unassembled WGS sequence"/>
</dbReference>
<evidence type="ECO:0000313" key="1">
    <source>
        <dbReference type="EMBL" id="CAJ1409681.1"/>
    </source>
</evidence>
<gene>
    <name evidence="1" type="ORF">EVOR1521_LOCUS30707</name>
</gene>
<proteinExistence type="predicted"/>
<evidence type="ECO:0000313" key="2">
    <source>
        <dbReference type="Proteomes" id="UP001178507"/>
    </source>
</evidence>
<keyword evidence="2" id="KW-1185">Reference proteome</keyword>
<comment type="caution">
    <text evidence="1">The sequence shown here is derived from an EMBL/GenBank/DDBJ whole genome shotgun (WGS) entry which is preliminary data.</text>
</comment>
<dbReference type="EMBL" id="CAUJNA010003780">
    <property type="protein sequence ID" value="CAJ1409681.1"/>
    <property type="molecule type" value="Genomic_DNA"/>
</dbReference>
<accession>A0AA36JR62</accession>
<sequence length="222" mass="23325">MINQQFDISKLRQDVLRQVTASLAAFIGSVSYSAHGHEAMMARSEQEKKREAGVAIDKTENEGRRALFDPERLAGSAEHANSICQQYGVKILSINLISASPSDRGLLDALSQGAVATVAAEQTETAARGEAQALLLKAKAEAEAARIRAEGDARAEELRAEGSLKAAQRLQDSEVAVALAKLKTAGTCLKEGKANSFFFGLQGATDIPGGMLGTAALAAVSK</sequence>
<reference evidence="1" key="1">
    <citation type="submission" date="2023-08" db="EMBL/GenBank/DDBJ databases">
        <authorList>
            <person name="Chen Y."/>
            <person name="Shah S."/>
            <person name="Dougan E. K."/>
            <person name="Thang M."/>
            <person name="Chan C."/>
        </authorList>
    </citation>
    <scope>NUCLEOTIDE SEQUENCE</scope>
</reference>